<comment type="caution">
    <text evidence="2">The sequence shown here is derived from an EMBL/GenBank/DDBJ whole genome shotgun (WGS) entry which is preliminary data.</text>
</comment>
<name>A0ABY0EPR2_CLOTA</name>
<dbReference type="SUPFAM" id="SSF143422">
    <property type="entry name" value="Transposase IS200-like"/>
    <property type="match status" value="1"/>
</dbReference>
<dbReference type="EMBL" id="QMAU01000046">
    <property type="protein sequence ID" value="RXI53103.1"/>
    <property type="molecule type" value="Genomic_DNA"/>
</dbReference>
<dbReference type="RefSeq" id="WP_048481150.1">
    <property type="nucleotide sequence ID" value="NZ_CASHSW010000023.1"/>
</dbReference>
<dbReference type="InterPro" id="IPR010921">
    <property type="entry name" value="Trp_repressor/repl_initiator"/>
</dbReference>
<dbReference type="Proteomes" id="UP000290273">
    <property type="component" value="Unassembled WGS sequence"/>
</dbReference>
<sequence length="314" mass="37078">MFLLPRIRRQKSEDAIYHIMIRSITEVPLFKKHEDKIRYLNKMREYQKIYKFKVYAYCLMNNHGHFIIDSNGADISKIMHGLNFSYAVIFNLIHKRKGHLFQDRFKSKIVDTQRYLIMLSAYIHNNPLDIRGYEKCPEKYKYSSLKVYLGMERDDTGLLDEAFIMQFFSNNVKEARENYAKLVYICNDKKIKEELEFEDEKTEYRSKRKVIARNFDPHEIIKFISKETGINEIIFYAKNNKNSRIVKALSSLLMKSLCNYSCKDICKVFGNITQSTVSRLCSIGVELISTEDKYKNLINKFISENSNSKIVGCT</sequence>
<dbReference type="PANTHER" id="PTHR34322">
    <property type="entry name" value="TRANSPOSASE, Y1_TNP DOMAIN-CONTAINING"/>
    <property type="match status" value="1"/>
</dbReference>
<dbReference type="InterPro" id="IPR002686">
    <property type="entry name" value="Transposase_17"/>
</dbReference>
<dbReference type="Gene3D" id="1.10.1750.10">
    <property type="match status" value="1"/>
</dbReference>
<evidence type="ECO:0000313" key="3">
    <source>
        <dbReference type="Proteomes" id="UP000290273"/>
    </source>
</evidence>
<dbReference type="InterPro" id="IPR036515">
    <property type="entry name" value="Transposase_17_sf"/>
</dbReference>
<reference evidence="2 3" key="1">
    <citation type="submission" date="2018-06" db="EMBL/GenBank/DDBJ databases">
        <title>Genome conservation of Clostridium tetani.</title>
        <authorList>
            <person name="Bruggemann H."/>
            <person name="Popoff M.R."/>
        </authorList>
    </citation>
    <scope>NUCLEOTIDE SEQUENCE [LARGE SCALE GENOMIC DNA]</scope>
    <source>
        <strain evidence="2 3">63.05</strain>
    </source>
</reference>
<evidence type="ECO:0000313" key="2">
    <source>
        <dbReference type="EMBL" id="RXI53103.1"/>
    </source>
</evidence>
<gene>
    <name evidence="2" type="ORF">DP131_11645</name>
</gene>
<dbReference type="SMART" id="SM01321">
    <property type="entry name" value="Y1_Tnp"/>
    <property type="match status" value="1"/>
</dbReference>
<dbReference type="Gene3D" id="3.30.70.1290">
    <property type="entry name" value="Transposase IS200-like"/>
    <property type="match status" value="1"/>
</dbReference>
<evidence type="ECO:0000259" key="1">
    <source>
        <dbReference type="SMART" id="SM01321"/>
    </source>
</evidence>
<protein>
    <submittedName>
        <fullName evidence="2">Transposase</fullName>
    </submittedName>
</protein>
<feature type="domain" description="Transposase IS200-like" evidence="1">
    <location>
        <begin position="12"/>
        <end position="126"/>
    </location>
</feature>
<organism evidence="2 3">
    <name type="scientific">Clostridium tetani</name>
    <dbReference type="NCBI Taxonomy" id="1513"/>
    <lineage>
        <taxon>Bacteria</taxon>
        <taxon>Bacillati</taxon>
        <taxon>Bacillota</taxon>
        <taxon>Clostridia</taxon>
        <taxon>Eubacteriales</taxon>
        <taxon>Clostridiaceae</taxon>
        <taxon>Clostridium</taxon>
    </lineage>
</organism>
<dbReference type="PANTHER" id="PTHR34322:SF2">
    <property type="entry name" value="TRANSPOSASE IS200-LIKE DOMAIN-CONTAINING PROTEIN"/>
    <property type="match status" value="1"/>
</dbReference>
<dbReference type="SUPFAM" id="SSF48295">
    <property type="entry name" value="TrpR-like"/>
    <property type="match status" value="1"/>
</dbReference>
<proteinExistence type="predicted"/>
<accession>A0ABY0EPR2</accession>
<dbReference type="Pfam" id="PF01797">
    <property type="entry name" value="Y1_Tnp"/>
    <property type="match status" value="1"/>
</dbReference>